<proteinExistence type="predicted"/>
<evidence type="ECO:0000313" key="2">
    <source>
        <dbReference type="EMBL" id="RXR06084.1"/>
    </source>
</evidence>
<keyword evidence="3" id="KW-1185">Reference proteome</keyword>
<dbReference type="PANTHER" id="PTHR36448:SF2">
    <property type="entry name" value="CUPIN TYPE-1 DOMAIN-CONTAINING PROTEIN"/>
    <property type="match status" value="1"/>
</dbReference>
<dbReference type="EMBL" id="SAWZ01000004">
    <property type="protein sequence ID" value="RXR06084.1"/>
    <property type="molecule type" value="Genomic_DNA"/>
</dbReference>
<dbReference type="InterPro" id="IPR014710">
    <property type="entry name" value="RmlC-like_jellyroll"/>
</dbReference>
<dbReference type="OrthoDB" id="9791759at2"/>
<dbReference type="InterPro" id="IPR011051">
    <property type="entry name" value="RmlC_Cupin_sf"/>
</dbReference>
<dbReference type="Gene3D" id="2.60.120.10">
    <property type="entry name" value="Jelly Rolls"/>
    <property type="match status" value="1"/>
</dbReference>
<dbReference type="PIRSF" id="PIRSF019307">
    <property type="entry name" value="UCP019307"/>
    <property type="match status" value="1"/>
</dbReference>
<accession>A0A4V1N155</accession>
<organism evidence="2 3">
    <name type="scientific">Pseudoxanthomonas composti</name>
    <dbReference type="NCBI Taxonomy" id="2137479"/>
    <lineage>
        <taxon>Bacteria</taxon>
        <taxon>Pseudomonadati</taxon>
        <taxon>Pseudomonadota</taxon>
        <taxon>Gammaproteobacteria</taxon>
        <taxon>Lysobacterales</taxon>
        <taxon>Lysobacteraceae</taxon>
        <taxon>Pseudoxanthomonas</taxon>
    </lineage>
</organism>
<dbReference type="SUPFAM" id="SSF51182">
    <property type="entry name" value="RmlC-like cupins"/>
    <property type="match status" value="1"/>
</dbReference>
<dbReference type="AlphaFoldDB" id="A0A4V1N155"/>
<dbReference type="RefSeq" id="WP_129470996.1">
    <property type="nucleotide sequence ID" value="NZ_SAWZ01000004.1"/>
</dbReference>
<dbReference type="PANTHER" id="PTHR36448">
    <property type="entry name" value="BLR7373 PROTEIN"/>
    <property type="match status" value="1"/>
</dbReference>
<name>A0A4V1N155_9GAMM</name>
<evidence type="ECO:0000259" key="1">
    <source>
        <dbReference type="Pfam" id="PF00190"/>
    </source>
</evidence>
<feature type="domain" description="Cupin type-1" evidence="1">
    <location>
        <begin position="63"/>
        <end position="120"/>
    </location>
</feature>
<comment type="caution">
    <text evidence="2">The sequence shown here is derived from an EMBL/GenBank/DDBJ whole genome shotgun (WGS) entry which is preliminary data.</text>
</comment>
<dbReference type="Proteomes" id="UP000289784">
    <property type="component" value="Unassembled WGS sequence"/>
</dbReference>
<dbReference type="CDD" id="cd02219">
    <property type="entry name" value="cupin_YjlB-like"/>
    <property type="match status" value="1"/>
</dbReference>
<protein>
    <submittedName>
        <fullName evidence="2">Cupin</fullName>
    </submittedName>
</protein>
<reference evidence="2 3" key="1">
    <citation type="submission" date="2019-01" db="EMBL/GenBank/DDBJ databases">
        <title>Pseudoxanthomonas composti sp. nov., isolated from compost.</title>
        <authorList>
            <person name="Yang G."/>
        </authorList>
    </citation>
    <scope>NUCLEOTIDE SEQUENCE [LARGE SCALE GENOMIC DNA]</scope>
    <source>
        <strain evidence="2 3">GSS15</strain>
    </source>
</reference>
<dbReference type="InterPro" id="IPR006045">
    <property type="entry name" value="Cupin_1"/>
</dbReference>
<dbReference type="Pfam" id="PF00190">
    <property type="entry name" value="Cupin_1"/>
    <property type="match status" value="1"/>
</dbReference>
<sequence>MRTESFLLPPHDWVPNNPHLPVVVHRGVSDAQGSALQADALEALFARHGWPPQWRDGVYDYHHYHSTAHEVLGVFAGSAALLLGGPGGRQIEVHAGDVLVLPAGTGHCCLEHRDGFQVVGAYPQGQDWDVQRGAADAAILQRIARLPDPPNDPVTGQGLSRRVSMRMTKVTVTSRT</sequence>
<evidence type="ECO:0000313" key="3">
    <source>
        <dbReference type="Proteomes" id="UP000289784"/>
    </source>
</evidence>
<dbReference type="InterPro" id="IPR014500">
    <property type="entry name" value="UCP019307_cupin"/>
</dbReference>
<dbReference type="InterPro" id="IPR047121">
    <property type="entry name" value="YjiB-like"/>
</dbReference>
<gene>
    <name evidence="2" type="ORF">EPA99_09605</name>
</gene>